<dbReference type="PIRSF" id="PIRSF000808">
    <property type="entry name" value="GalT"/>
    <property type="match status" value="1"/>
</dbReference>
<dbReference type="PROSITE" id="PS51084">
    <property type="entry name" value="HIT_2"/>
    <property type="match status" value="1"/>
</dbReference>
<comment type="cofactor">
    <cofactor evidence="10">
        <name>Zn(2+)</name>
        <dbReference type="ChEBI" id="CHEBI:29105"/>
    </cofactor>
    <text evidence="10">Binds 1 zinc ion per subunit.</text>
</comment>
<dbReference type="PANTHER" id="PTHR42763">
    <property type="entry name" value="ADP-GLUCOSE PHOSPHORYLASE"/>
    <property type="match status" value="1"/>
</dbReference>
<evidence type="ECO:0000313" key="13">
    <source>
        <dbReference type="EMBL" id="VXD24996.1"/>
    </source>
</evidence>
<evidence type="ECO:0000256" key="3">
    <source>
        <dbReference type="ARBA" id="ARBA00022695"/>
    </source>
</evidence>
<evidence type="ECO:0000256" key="7">
    <source>
        <dbReference type="ARBA" id="ARBA00023277"/>
    </source>
</evidence>
<keyword evidence="4 10" id="KW-0479">Metal-binding</keyword>
<sequence length="364" mass="41924">MIETFSFNVPCSLFPIPCSLFPVPSYMTELRQNLITRDWVIIATERAKRPDEFAKTETQLIPTPEYRSNCPFCPGNELLTGSREILQLSDDLNWQVRVVSNKYPALSPEGERVRESDGIFHSLSGFGFHEVIIEHPRHDLTMALMEIKDIANIIRVYRQRYIDVRQDARVETIIIFKNHGQGAGTSLEHPHSQIAAIPLVPYQWRDRAREAIRHYDDTGECIFCRTLKEELQAQQRIIFTSEHFVAFIPYAALSPFHTWIFPRRHSSSFDEITDEEILDLAKTLKNVLAKLYYGLNNPDYNYTIRSIPTAEQRTDYSHWYIALIPRVSLSAGFELGSGMYINTALPEESAVFLRSVKVPPDIIS</sequence>
<dbReference type="Pfam" id="PF02744">
    <property type="entry name" value="GalP_UDP_tr_C"/>
    <property type="match status" value="1"/>
</dbReference>
<dbReference type="InterPro" id="IPR001937">
    <property type="entry name" value="GalP_UDPtransf1"/>
</dbReference>
<proteinExistence type="inferred from homology"/>
<feature type="active site" description="Tele-UMP-histidine intermediate" evidence="9">
    <location>
        <position position="191"/>
    </location>
</feature>
<feature type="domain" description="HIT" evidence="12">
    <location>
        <begin position="222"/>
        <end position="333"/>
    </location>
</feature>
<dbReference type="GO" id="GO:0006012">
    <property type="term" value="P:galactose metabolic process"/>
    <property type="evidence" value="ECO:0007669"/>
    <property type="project" value="UniProtKB-UniRule"/>
</dbReference>
<dbReference type="GO" id="GO:0008108">
    <property type="term" value="F:UDP-glucose:hexose-1-phosphate uridylyltransferase activity"/>
    <property type="evidence" value="ECO:0007669"/>
    <property type="project" value="UniProtKB-UniRule"/>
</dbReference>
<organism evidence="13 14">
    <name type="scientific">Planktothrix paucivesiculata PCC 9631</name>
    <dbReference type="NCBI Taxonomy" id="671071"/>
    <lineage>
        <taxon>Bacteria</taxon>
        <taxon>Bacillati</taxon>
        <taxon>Cyanobacteriota</taxon>
        <taxon>Cyanophyceae</taxon>
        <taxon>Oscillatoriophycideae</taxon>
        <taxon>Oscillatoriales</taxon>
        <taxon>Microcoleaceae</taxon>
        <taxon>Planktothrix</taxon>
    </lineage>
</organism>
<keyword evidence="7" id="KW-0119">Carbohydrate metabolism</keyword>
<evidence type="ECO:0000313" key="14">
    <source>
        <dbReference type="Proteomes" id="UP000182190"/>
    </source>
</evidence>
<feature type="binding site" evidence="10">
    <location>
        <position position="73"/>
    </location>
    <ligand>
        <name>Zn(2+)</name>
        <dbReference type="ChEBI" id="CHEBI:29105"/>
    </ligand>
</feature>
<dbReference type="AlphaFoldDB" id="A0A7Z9BY95"/>
<dbReference type="InterPro" id="IPR005849">
    <property type="entry name" value="GalP_Utransf_N"/>
</dbReference>
<gene>
    <name evidence="13" type="ORF">PL9631_900071</name>
</gene>
<reference evidence="13" key="1">
    <citation type="submission" date="2019-10" db="EMBL/GenBank/DDBJ databases">
        <authorList>
            <consortium name="Genoscope - CEA"/>
            <person name="William W."/>
        </authorList>
    </citation>
    <scope>NUCLEOTIDE SEQUENCE [LARGE SCALE GENOMIC DNA]</scope>
    <source>
        <strain evidence="13">BBR_PRJEB10994</strain>
    </source>
</reference>
<dbReference type="SUPFAM" id="SSF54197">
    <property type="entry name" value="HIT-like"/>
    <property type="match status" value="2"/>
</dbReference>
<dbReference type="Pfam" id="PF01087">
    <property type="entry name" value="GalP_UDP_transf"/>
    <property type="match status" value="1"/>
</dbReference>
<evidence type="ECO:0000259" key="12">
    <source>
        <dbReference type="PROSITE" id="PS51084"/>
    </source>
</evidence>
<protein>
    <recommendedName>
        <fullName evidence="8">Galactose-1-phosphate uridylyltransferase</fullName>
        <ecNumber evidence="8">2.7.7.12</ecNumber>
    </recommendedName>
</protein>
<keyword evidence="5 10" id="KW-0862">Zinc</keyword>
<evidence type="ECO:0000256" key="10">
    <source>
        <dbReference type="PIRSR" id="PIRSR000808-3"/>
    </source>
</evidence>
<evidence type="ECO:0000256" key="1">
    <source>
        <dbReference type="ARBA" id="ARBA00010951"/>
    </source>
</evidence>
<evidence type="ECO:0000256" key="9">
    <source>
        <dbReference type="PIRSR" id="PIRSR000808-1"/>
    </source>
</evidence>
<feature type="binding site" evidence="10">
    <location>
        <position position="70"/>
    </location>
    <ligand>
        <name>Zn(2+)</name>
        <dbReference type="ChEBI" id="CHEBI:29105"/>
    </ligand>
</feature>
<keyword evidence="3 13" id="KW-0548">Nucleotidyltransferase</keyword>
<evidence type="ECO:0000256" key="6">
    <source>
        <dbReference type="ARBA" id="ARBA00023144"/>
    </source>
</evidence>
<dbReference type="EMBL" id="CZCS02000235">
    <property type="protein sequence ID" value="VXD24996.1"/>
    <property type="molecule type" value="Genomic_DNA"/>
</dbReference>
<keyword evidence="2" id="KW-0808">Transferase</keyword>
<dbReference type="UniPathway" id="UPA00214"/>
<name>A0A7Z9BY95_9CYAN</name>
<dbReference type="InterPro" id="IPR036265">
    <property type="entry name" value="HIT-like_sf"/>
</dbReference>
<keyword evidence="6" id="KW-0299">Galactose metabolism</keyword>
<feature type="binding site" evidence="10">
    <location>
        <position position="189"/>
    </location>
    <ligand>
        <name>Zn(2+)</name>
        <dbReference type="ChEBI" id="CHEBI:29105"/>
    </ligand>
</feature>
<dbReference type="NCBIfam" id="TIGR00209">
    <property type="entry name" value="galT_1"/>
    <property type="match status" value="1"/>
</dbReference>
<dbReference type="EC" id="2.7.7.12" evidence="8"/>
<evidence type="ECO:0000256" key="4">
    <source>
        <dbReference type="ARBA" id="ARBA00022723"/>
    </source>
</evidence>
<comment type="caution">
    <text evidence="13">The sequence shown here is derived from an EMBL/GenBank/DDBJ whole genome shotgun (WGS) entry which is preliminary data.</text>
</comment>
<dbReference type="InterPro" id="IPR005850">
    <property type="entry name" value="GalP_Utransf_C"/>
</dbReference>
<dbReference type="Proteomes" id="UP000182190">
    <property type="component" value="Unassembled WGS sequence"/>
</dbReference>
<comment type="similarity">
    <text evidence="1">Belongs to the galactose-1-phosphate uridylyltransferase type 1 family.</text>
</comment>
<accession>A0A7Z9BY95</accession>
<dbReference type="GO" id="GO:0008270">
    <property type="term" value="F:zinc ion binding"/>
    <property type="evidence" value="ECO:0007669"/>
    <property type="project" value="InterPro"/>
</dbReference>
<keyword evidence="14" id="KW-1185">Reference proteome</keyword>
<dbReference type="InterPro" id="IPR011146">
    <property type="entry name" value="HIT-like"/>
</dbReference>
<evidence type="ECO:0000256" key="2">
    <source>
        <dbReference type="ARBA" id="ARBA00022679"/>
    </source>
</evidence>
<dbReference type="PANTHER" id="PTHR42763:SF2">
    <property type="entry name" value="ADP-GLUCOSE PHOSPHORYLASE"/>
    <property type="match status" value="1"/>
</dbReference>
<evidence type="ECO:0000256" key="11">
    <source>
        <dbReference type="PROSITE-ProRule" id="PRU00464"/>
    </source>
</evidence>
<dbReference type="Gene3D" id="3.30.428.10">
    <property type="entry name" value="HIT-like"/>
    <property type="match status" value="2"/>
</dbReference>
<comment type="caution">
    <text evidence="11">Lacks conserved residue(s) required for the propagation of feature annotation.</text>
</comment>
<evidence type="ECO:0000256" key="5">
    <source>
        <dbReference type="ARBA" id="ARBA00022833"/>
    </source>
</evidence>
<dbReference type="InterPro" id="IPR053177">
    <property type="entry name" value="ADP-glucose_phosphorylase"/>
</dbReference>
<evidence type="ECO:0000256" key="8">
    <source>
        <dbReference type="NCBIfam" id="TIGR00209"/>
    </source>
</evidence>
<feature type="binding site" evidence="10">
    <location>
        <position position="138"/>
    </location>
    <ligand>
        <name>Zn(2+)</name>
        <dbReference type="ChEBI" id="CHEBI:29105"/>
    </ligand>
</feature>